<evidence type="ECO:0000256" key="1">
    <source>
        <dbReference type="SAM" id="Phobius"/>
    </source>
</evidence>
<keyword evidence="1" id="KW-0472">Membrane</keyword>
<dbReference type="RefSeq" id="WP_072752074.1">
    <property type="nucleotide sequence ID" value="NZ_FOAW01000009.1"/>
</dbReference>
<dbReference type="Proteomes" id="UP000198677">
    <property type="component" value="Unassembled WGS sequence"/>
</dbReference>
<keyword evidence="4" id="KW-1185">Reference proteome</keyword>
<dbReference type="OrthoDB" id="5191452at2"/>
<feature type="transmembrane region" description="Helical" evidence="1">
    <location>
        <begin position="16"/>
        <end position="35"/>
    </location>
</feature>
<evidence type="ECO:0000313" key="3">
    <source>
        <dbReference type="EMBL" id="SEL43702.1"/>
    </source>
</evidence>
<accession>A0A1H7Q6U6</accession>
<protein>
    <submittedName>
        <fullName evidence="3">PH domain-containing protein</fullName>
    </submittedName>
</protein>
<dbReference type="AlphaFoldDB" id="A0A1H7Q6U6"/>
<feature type="transmembrane region" description="Helical" evidence="1">
    <location>
        <begin position="47"/>
        <end position="66"/>
    </location>
</feature>
<name>A0A1H7Q6U6_9NOCA</name>
<evidence type="ECO:0000259" key="2">
    <source>
        <dbReference type="Pfam" id="PF10756"/>
    </source>
</evidence>
<organism evidence="3 4">
    <name type="scientific">Rhodococcus maanshanensis</name>
    <dbReference type="NCBI Taxonomy" id="183556"/>
    <lineage>
        <taxon>Bacteria</taxon>
        <taxon>Bacillati</taxon>
        <taxon>Actinomycetota</taxon>
        <taxon>Actinomycetes</taxon>
        <taxon>Mycobacteriales</taxon>
        <taxon>Nocardiaceae</taxon>
        <taxon>Rhodococcus</taxon>
    </lineage>
</organism>
<dbReference type="Pfam" id="PF10756">
    <property type="entry name" value="bPH_6"/>
    <property type="match status" value="1"/>
</dbReference>
<evidence type="ECO:0000313" key="4">
    <source>
        <dbReference type="Proteomes" id="UP000198677"/>
    </source>
</evidence>
<proteinExistence type="predicted"/>
<reference evidence="4" key="1">
    <citation type="submission" date="2016-10" db="EMBL/GenBank/DDBJ databases">
        <authorList>
            <person name="Varghese N."/>
            <person name="Submissions S."/>
        </authorList>
    </citation>
    <scope>NUCLEOTIDE SEQUENCE [LARGE SCALE GENOMIC DNA]</scope>
    <source>
        <strain evidence="4">DSM 44675</strain>
    </source>
</reference>
<gene>
    <name evidence="3" type="ORF">SAMN05444583_10960</name>
</gene>
<dbReference type="InterPro" id="IPR019692">
    <property type="entry name" value="CFP-6_PH"/>
</dbReference>
<keyword evidence="1" id="KW-0812">Transmembrane</keyword>
<keyword evidence="1" id="KW-1133">Transmembrane helix</keyword>
<feature type="domain" description="Low molecular weight protein antigen 6 PH" evidence="2">
    <location>
        <begin position="68"/>
        <end position="138"/>
    </location>
</feature>
<sequence>MSAWEMDVRSKRSARYAMAVAAVFVLVFIVLAVLLRSSATGVYFRLIDQLAMVAIGGILAGGALLLTRPRLRANAEGVSVRNAFTERFVEWDLVRGLTFPDGAAWARIELPDDEYIPVMAIQANDREHAVDSVRKFRELESKYAQADAE</sequence>
<dbReference type="EMBL" id="FOAW01000009">
    <property type="protein sequence ID" value="SEL43702.1"/>
    <property type="molecule type" value="Genomic_DNA"/>
</dbReference>